<feature type="region of interest" description="Disordered" evidence="2">
    <location>
        <begin position="112"/>
        <end position="137"/>
    </location>
</feature>
<reference evidence="4 5" key="1">
    <citation type="submission" date="2018-08" db="EMBL/GenBank/DDBJ databases">
        <title>Genome and evolution of the arbuscular mycorrhizal fungus Diversispora epigaea (formerly Glomus versiforme) and its bacterial endosymbionts.</title>
        <authorList>
            <person name="Sun X."/>
            <person name="Fei Z."/>
            <person name="Harrison M."/>
        </authorList>
    </citation>
    <scope>NUCLEOTIDE SEQUENCE [LARGE SCALE GENOMIC DNA]</scope>
    <source>
        <strain evidence="4 5">IT104</strain>
    </source>
</reference>
<dbReference type="STRING" id="1348612.A0A397JNE9"/>
<keyword evidence="1" id="KW-0479">Metal-binding</keyword>
<feature type="domain" description="CCHC-type" evidence="3">
    <location>
        <begin position="183"/>
        <end position="199"/>
    </location>
</feature>
<keyword evidence="1" id="KW-0863">Zinc-finger</keyword>
<dbReference type="AlphaFoldDB" id="A0A397JNE9"/>
<proteinExistence type="predicted"/>
<dbReference type="EMBL" id="PQFF01000054">
    <property type="protein sequence ID" value="RHZ86010.1"/>
    <property type="molecule type" value="Genomic_DNA"/>
</dbReference>
<dbReference type="GO" id="GO:0003676">
    <property type="term" value="F:nucleic acid binding"/>
    <property type="evidence" value="ECO:0007669"/>
    <property type="project" value="InterPro"/>
</dbReference>
<gene>
    <name evidence="4" type="ORF">Glove_57g56</name>
</gene>
<name>A0A397JNE9_9GLOM</name>
<evidence type="ECO:0000256" key="2">
    <source>
        <dbReference type="SAM" id="MobiDB-lite"/>
    </source>
</evidence>
<feature type="compositionally biased region" description="Low complexity" evidence="2">
    <location>
        <begin position="120"/>
        <end position="133"/>
    </location>
</feature>
<evidence type="ECO:0000259" key="3">
    <source>
        <dbReference type="PROSITE" id="PS50158"/>
    </source>
</evidence>
<dbReference type="PROSITE" id="PS50158">
    <property type="entry name" value="ZF_CCHC"/>
    <property type="match status" value="1"/>
</dbReference>
<comment type="caution">
    <text evidence="4">The sequence shown here is derived from an EMBL/GenBank/DDBJ whole genome shotgun (WGS) entry which is preliminary data.</text>
</comment>
<organism evidence="4 5">
    <name type="scientific">Diversispora epigaea</name>
    <dbReference type="NCBI Taxonomy" id="1348612"/>
    <lineage>
        <taxon>Eukaryota</taxon>
        <taxon>Fungi</taxon>
        <taxon>Fungi incertae sedis</taxon>
        <taxon>Mucoromycota</taxon>
        <taxon>Glomeromycotina</taxon>
        <taxon>Glomeromycetes</taxon>
        <taxon>Diversisporales</taxon>
        <taxon>Diversisporaceae</taxon>
        <taxon>Diversispora</taxon>
    </lineage>
</organism>
<keyword evidence="5" id="KW-1185">Reference proteome</keyword>
<dbReference type="GO" id="GO:0008270">
    <property type="term" value="F:zinc ion binding"/>
    <property type="evidence" value="ECO:0007669"/>
    <property type="project" value="UniProtKB-KW"/>
</dbReference>
<evidence type="ECO:0000313" key="4">
    <source>
        <dbReference type="EMBL" id="RHZ86010.1"/>
    </source>
</evidence>
<sequence length="203" mass="23360">MLRSFTAKFHLRLIPSRWYYKNKDPSKEPFLVATKFEDENIPIIPESSIPFLTAVNQTTMYDSVSQHKRLTDIQLYGKINGLARKATMKAIKNRDVRIIDILNNYLNNKNEEENNKSENIESVSENTNKNTENSESDKENCFLILKNPNKQKKSKGCPKGTKRIKAFHEKSSSISLGNNKQYKCSHCGSMGHNKRNCNQINCI</sequence>
<keyword evidence="1" id="KW-0862">Zinc</keyword>
<protein>
    <recommendedName>
        <fullName evidence="3">CCHC-type domain-containing protein</fullName>
    </recommendedName>
</protein>
<dbReference type="InterPro" id="IPR001878">
    <property type="entry name" value="Znf_CCHC"/>
</dbReference>
<dbReference type="Proteomes" id="UP000266861">
    <property type="component" value="Unassembled WGS sequence"/>
</dbReference>
<accession>A0A397JNE9</accession>
<evidence type="ECO:0000313" key="5">
    <source>
        <dbReference type="Proteomes" id="UP000266861"/>
    </source>
</evidence>
<dbReference type="OrthoDB" id="2393598at2759"/>
<evidence type="ECO:0000256" key="1">
    <source>
        <dbReference type="PROSITE-ProRule" id="PRU00047"/>
    </source>
</evidence>